<dbReference type="PATRIC" id="fig|1053205.3.peg.5816"/>
<dbReference type="Pfam" id="PF00877">
    <property type="entry name" value="NLPC_P60"/>
    <property type="match status" value="1"/>
</dbReference>
<feature type="non-terminal residue" evidence="6">
    <location>
        <position position="1"/>
    </location>
</feature>
<keyword evidence="3" id="KW-0378">Hydrolase</keyword>
<evidence type="ECO:0000256" key="2">
    <source>
        <dbReference type="ARBA" id="ARBA00022670"/>
    </source>
</evidence>
<keyword evidence="4" id="KW-0788">Thiol protease</keyword>
<comment type="similarity">
    <text evidence="1">Belongs to the peptidase C40 family.</text>
</comment>
<dbReference type="PROSITE" id="PS51935">
    <property type="entry name" value="NLPC_P60"/>
    <property type="match status" value="1"/>
</dbReference>
<protein>
    <recommendedName>
        <fullName evidence="5">NlpC/P60 domain-containing protein</fullName>
    </recommendedName>
</protein>
<dbReference type="GO" id="GO:0006508">
    <property type="term" value="P:proteolysis"/>
    <property type="evidence" value="ECO:0007669"/>
    <property type="project" value="UniProtKB-KW"/>
</dbReference>
<sequence>WTGAQVGQGKQVPDINHAQPGDLIFYENPGHVAIYMGNQKMIHIGDDKGVQITGLNYTARGQHMTQIRNVID</sequence>
<evidence type="ECO:0000313" key="6">
    <source>
        <dbReference type="EMBL" id="EOO11133.1"/>
    </source>
</evidence>
<dbReference type="AlphaFoldDB" id="R8CHS6"/>
<evidence type="ECO:0000256" key="4">
    <source>
        <dbReference type="ARBA" id="ARBA00022807"/>
    </source>
</evidence>
<dbReference type="InterPro" id="IPR000064">
    <property type="entry name" value="NLP_P60_dom"/>
</dbReference>
<evidence type="ECO:0000259" key="5">
    <source>
        <dbReference type="PROSITE" id="PS51935"/>
    </source>
</evidence>
<organism evidence="6 7">
    <name type="scientific">Bacillus cereus HuA3-9</name>
    <dbReference type="NCBI Taxonomy" id="1053205"/>
    <lineage>
        <taxon>Bacteria</taxon>
        <taxon>Bacillati</taxon>
        <taxon>Bacillota</taxon>
        <taxon>Bacilli</taxon>
        <taxon>Bacillales</taxon>
        <taxon>Bacillaceae</taxon>
        <taxon>Bacillus</taxon>
        <taxon>Bacillus cereus group</taxon>
    </lineage>
</organism>
<dbReference type="HOGENOM" id="CLU_2912602_0_0_9"/>
<dbReference type="SUPFAM" id="SSF54001">
    <property type="entry name" value="Cysteine proteinases"/>
    <property type="match status" value="1"/>
</dbReference>
<keyword evidence="2" id="KW-0645">Protease</keyword>
<dbReference type="Proteomes" id="UP000014003">
    <property type="component" value="Unassembled WGS sequence"/>
</dbReference>
<proteinExistence type="inferred from homology"/>
<comment type="caution">
    <text evidence="6">The sequence shown here is derived from an EMBL/GenBank/DDBJ whole genome shotgun (WGS) entry which is preliminary data.</text>
</comment>
<dbReference type="InterPro" id="IPR038765">
    <property type="entry name" value="Papain-like_cys_pep_sf"/>
</dbReference>
<evidence type="ECO:0000313" key="7">
    <source>
        <dbReference type="Proteomes" id="UP000014003"/>
    </source>
</evidence>
<dbReference type="Gene3D" id="3.90.1720.10">
    <property type="entry name" value="endopeptidase domain like (from Nostoc punctiforme)"/>
    <property type="match status" value="1"/>
</dbReference>
<evidence type="ECO:0000256" key="1">
    <source>
        <dbReference type="ARBA" id="ARBA00007074"/>
    </source>
</evidence>
<dbReference type="GO" id="GO:0008234">
    <property type="term" value="F:cysteine-type peptidase activity"/>
    <property type="evidence" value="ECO:0007669"/>
    <property type="project" value="UniProtKB-KW"/>
</dbReference>
<dbReference type="RefSeq" id="WP_016094997.1">
    <property type="nucleotide sequence ID" value="NZ_KB976127.1"/>
</dbReference>
<name>R8CHS6_BACCE</name>
<dbReference type="EMBL" id="AHDZ01000075">
    <property type="protein sequence ID" value="EOO11133.1"/>
    <property type="molecule type" value="Genomic_DNA"/>
</dbReference>
<feature type="domain" description="NlpC/P60" evidence="5">
    <location>
        <begin position="1"/>
        <end position="71"/>
    </location>
</feature>
<reference evidence="6 7" key="1">
    <citation type="submission" date="2012-12" db="EMBL/GenBank/DDBJ databases">
        <title>The Genome Sequence of Bacillus cereus HuA3-9.</title>
        <authorList>
            <consortium name="The Broad Institute Genome Sequencing Platform"/>
            <consortium name="The Broad Institute Genome Sequencing Center for Infectious Disease"/>
            <person name="Feldgarden M."/>
            <person name="Van der Auwera G.A."/>
            <person name="Mahillon J."/>
            <person name="Duprez V."/>
            <person name="Timmery S."/>
            <person name="Mattelet C."/>
            <person name="Dierick K."/>
            <person name="Sun M."/>
            <person name="Yu Z."/>
            <person name="Zhu L."/>
            <person name="Hu X."/>
            <person name="Shank E.B."/>
            <person name="Swiecicka I."/>
            <person name="Hansen B.M."/>
            <person name="Andrup L."/>
            <person name="Walker B."/>
            <person name="Young S.K."/>
            <person name="Zeng Q."/>
            <person name="Gargeya S."/>
            <person name="Fitzgerald M."/>
            <person name="Haas B."/>
            <person name="Abouelleil A."/>
            <person name="Alvarado L."/>
            <person name="Arachchi H.M."/>
            <person name="Berlin A.M."/>
            <person name="Chapman S.B."/>
            <person name="Dewar J."/>
            <person name="Goldberg J."/>
            <person name="Griggs A."/>
            <person name="Gujja S."/>
            <person name="Hansen M."/>
            <person name="Howarth C."/>
            <person name="Imamovic A."/>
            <person name="Larimer J."/>
            <person name="McCowan C."/>
            <person name="Murphy C."/>
            <person name="Neiman D."/>
            <person name="Pearson M."/>
            <person name="Priest M."/>
            <person name="Roberts A."/>
            <person name="Saif S."/>
            <person name="Shea T."/>
            <person name="Sisk P."/>
            <person name="Sykes S."/>
            <person name="Wortman J."/>
            <person name="Nusbaum C."/>
            <person name="Birren B."/>
        </authorList>
    </citation>
    <scope>NUCLEOTIDE SEQUENCE [LARGE SCALE GENOMIC DNA]</scope>
    <source>
        <strain evidence="6 7">HuA3-9</strain>
    </source>
</reference>
<gene>
    <name evidence="6" type="ORF">IGA_05781</name>
</gene>
<evidence type="ECO:0000256" key="3">
    <source>
        <dbReference type="ARBA" id="ARBA00022801"/>
    </source>
</evidence>
<accession>R8CHS6</accession>